<dbReference type="Proteomes" id="UP001328107">
    <property type="component" value="Unassembled WGS sequence"/>
</dbReference>
<feature type="non-terminal residue" evidence="1">
    <location>
        <position position="128"/>
    </location>
</feature>
<proteinExistence type="predicted"/>
<protein>
    <recommendedName>
        <fullName evidence="3">C-type lectin domain-containing protein</fullName>
    </recommendedName>
</protein>
<dbReference type="CDD" id="cd00037">
    <property type="entry name" value="CLECT"/>
    <property type="match status" value="1"/>
</dbReference>
<dbReference type="InterPro" id="IPR016187">
    <property type="entry name" value="CTDL_fold"/>
</dbReference>
<comment type="caution">
    <text evidence="1">The sequence shown here is derived from an EMBL/GenBank/DDBJ whole genome shotgun (WGS) entry which is preliminary data.</text>
</comment>
<evidence type="ECO:0000313" key="1">
    <source>
        <dbReference type="EMBL" id="GMR45900.1"/>
    </source>
</evidence>
<evidence type="ECO:0000313" key="2">
    <source>
        <dbReference type="Proteomes" id="UP001328107"/>
    </source>
</evidence>
<dbReference type="EMBL" id="BTRK01000004">
    <property type="protein sequence ID" value="GMR45900.1"/>
    <property type="molecule type" value="Genomic_DNA"/>
</dbReference>
<name>A0AAN5HYW2_9BILA</name>
<organism evidence="1 2">
    <name type="scientific">Pristionchus mayeri</name>
    <dbReference type="NCBI Taxonomy" id="1317129"/>
    <lineage>
        <taxon>Eukaryota</taxon>
        <taxon>Metazoa</taxon>
        <taxon>Ecdysozoa</taxon>
        <taxon>Nematoda</taxon>
        <taxon>Chromadorea</taxon>
        <taxon>Rhabditida</taxon>
        <taxon>Rhabditina</taxon>
        <taxon>Diplogasteromorpha</taxon>
        <taxon>Diplogasteroidea</taxon>
        <taxon>Neodiplogasteridae</taxon>
        <taxon>Pristionchus</taxon>
    </lineage>
</organism>
<dbReference type="AlphaFoldDB" id="A0AAN5HYW2"/>
<evidence type="ECO:0008006" key="3">
    <source>
        <dbReference type="Google" id="ProtNLM"/>
    </source>
</evidence>
<accession>A0AAN5HYW2</accession>
<reference evidence="2" key="1">
    <citation type="submission" date="2022-10" db="EMBL/GenBank/DDBJ databases">
        <title>Genome assembly of Pristionchus species.</title>
        <authorList>
            <person name="Yoshida K."/>
            <person name="Sommer R.J."/>
        </authorList>
    </citation>
    <scope>NUCLEOTIDE SEQUENCE [LARGE SCALE GENOMIC DNA]</scope>
    <source>
        <strain evidence="2">RS5460</strain>
    </source>
</reference>
<sequence>IPRKRLLHKDTLLTDYFEIQWLPTALYTSEIPKNKGRIYVDIQISYTNDEYHCPFGYSLLAPTAKERWCYTVVWYIPPERFTYDAAERHCNSLGDSLPILSSQEINHAPSLFAHRHLANHIWLAIQCD</sequence>
<gene>
    <name evidence="1" type="ORF">PMAYCL1PPCAC_16095</name>
</gene>
<feature type="non-terminal residue" evidence="1">
    <location>
        <position position="1"/>
    </location>
</feature>
<keyword evidence="2" id="KW-1185">Reference proteome</keyword>
<dbReference type="SUPFAM" id="SSF56436">
    <property type="entry name" value="C-type lectin-like"/>
    <property type="match status" value="1"/>
</dbReference>